<proteinExistence type="predicted"/>
<sequence length="60" mass="5821">AGILQEAGSSGRMALDVATAVPLGALTAATEDEDVAAVVAARISGNPPDLNPGSSPTPHL</sequence>
<keyword evidence="2" id="KW-1185">Reference proteome</keyword>
<reference evidence="1 2" key="1">
    <citation type="submission" date="2018-04" db="EMBL/GenBank/DDBJ databases">
        <authorList>
            <person name="Vogel A."/>
        </authorList>
    </citation>
    <scope>NUCLEOTIDE SEQUENCE [LARGE SCALE GENOMIC DNA]</scope>
</reference>
<evidence type="ECO:0000313" key="2">
    <source>
        <dbReference type="Proteomes" id="UP000595140"/>
    </source>
</evidence>
<feature type="non-terminal residue" evidence="1">
    <location>
        <position position="1"/>
    </location>
</feature>
<feature type="non-terminal residue" evidence="1">
    <location>
        <position position="60"/>
    </location>
</feature>
<evidence type="ECO:0000313" key="1">
    <source>
        <dbReference type="EMBL" id="VFQ95150.1"/>
    </source>
</evidence>
<accession>A0A484N266</accession>
<name>A0A484N266_9ASTE</name>
<dbReference type="Proteomes" id="UP000595140">
    <property type="component" value="Unassembled WGS sequence"/>
</dbReference>
<protein>
    <submittedName>
        <fullName evidence="1">Uncharacterized protein</fullName>
    </submittedName>
</protein>
<organism evidence="1 2">
    <name type="scientific">Cuscuta campestris</name>
    <dbReference type="NCBI Taxonomy" id="132261"/>
    <lineage>
        <taxon>Eukaryota</taxon>
        <taxon>Viridiplantae</taxon>
        <taxon>Streptophyta</taxon>
        <taxon>Embryophyta</taxon>
        <taxon>Tracheophyta</taxon>
        <taxon>Spermatophyta</taxon>
        <taxon>Magnoliopsida</taxon>
        <taxon>eudicotyledons</taxon>
        <taxon>Gunneridae</taxon>
        <taxon>Pentapetalae</taxon>
        <taxon>asterids</taxon>
        <taxon>lamiids</taxon>
        <taxon>Solanales</taxon>
        <taxon>Convolvulaceae</taxon>
        <taxon>Cuscuteae</taxon>
        <taxon>Cuscuta</taxon>
        <taxon>Cuscuta subgen. Grammica</taxon>
        <taxon>Cuscuta sect. Cleistogrammica</taxon>
    </lineage>
</organism>
<dbReference type="AlphaFoldDB" id="A0A484N266"/>
<dbReference type="EMBL" id="OOIL02005583">
    <property type="protein sequence ID" value="VFQ95150.1"/>
    <property type="molecule type" value="Genomic_DNA"/>
</dbReference>
<gene>
    <name evidence="1" type="ORF">CCAM_LOCUS36926</name>
</gene>